<evidence type="ECO:0000256" key="5">
    <source>
        <dbReference type="ARBA" id="ARBA00022679"/>
    </source>
</evidence>
<dbReference type="InterPro" id="IPR035902">
    <property type="entry name" value="Nuc_phospho_transferase"/>
</dbReference>
<keyword evidence="7" id="KW-0057">Aromatic amino acid biosynthesis</keyword>
<name>A0A1X2GPT9_9FUNG</name>
<keyword evidence="6" id="KW-0822">Tryptophan biosynthesis</keyword>
<evidence type="ECO:0000256" key="1">
    <source>
        <dbReference type="ARBA" id="ARBA00004907"/>
    </source>
</evidence>
<evidence type="ECO:0000256" key="9">
    <source>
        <dbReference type="ARBA" id="ARBA00071401"/>
    </source>
</evidence>
<evidence type="ECO:0000256" key="2">
    <source>
        <dbReference type="ARBA" id="ARBA00011948"/>
    </source>
</evidence>
<comment type="similarity">
    <text evidence="8">Belongs to the anthranilate phosphoribosyltransferase family.</text>
</comment>
<evidence type="ECO:0000256" key="4">
    <source>
        <dbReference type="ARBA" id="ARBA00022676"/>
    </source>
</evidence>
<dbReference type="InterPro" id="IPR005940">
    <property type="entry name" value="Anthranilate_Pribosyl_Tfrase"/>
</dbReference>
<evidence type="ECO:0000256" key="3">
    <source>
        <dbReference type="ARBA" id="ARBA00022605"/>
    </source>
</evidence>
<proteinExistence type="inferred from homology"/>
<dbReference type="STRING" id="101127.A0A1X2GPT9"/>
<dbReference type="GO" id="GO:0004048">
    <property type="term" value="F:anthranilate phosphoribosyltransferase activity"/>
    <property type="evidence" value="ECO:0007669"/>
    <property type="project" value="UniProtKB-EC"/>
</dbReference>
<comment type="pathway">
    <text evidence="1">Amino-acid biosynthesis; L-tryptophan biosynthesis; L-tryptophan from chorismate: step 2/5.</text>
</comment>
<keyword evidence="5 11" id="KW-0808">Transferase</keyword>
<dbReference type="NCBIfam" id="TIGR01245">
    <property type="entry name" value="trpD"/>
    <property type="match status" value="1"/>
</dbReference>
<dbReference type="Gene3D" id="1.20.970.10">
    <property type="entry name" value="Transferase, Pyrimidine Nucleoside Phosphorylase, Chain C"/>
    <property type="match status" value="1"/>
</dbReference>
<evidence type="ECO:0000256" key="7">
    <source>
        <dbReference type="ARBA" id="ARBA00023141"/>
    </source>
</evidence>
<dbReference type="FunFam" id="3.40.1030.10:FF:000002">
    <property type="entry name" value="Anthranilate phosphoribosyltransferase"/>
    <property type="match status" value="1"/>
</dbReference>
<evidence type="ECO:0000259" key="10">
    <source>
        <dbReference type="Pfam" id="PF00591"/>
    </source>
</evidence>
<dbReference type="AlphaFoldDB" id="A0A1X2GPT9"/>
<dbReference type="PANTHER" id="PTHR43285">
    <property type="entry name" value="ANTHRANILATE PHOSPHORIBOSYLTRANSFERASE"/>
    <property type="match status" value="1"/>
</dbReference>
<dbReference type="GO" id="GO:0005829">
    <property type="term" value="C:cytosol"/>
    <property type="evidence" value="ECO:0007669"/>
    <property type="project" value="TreeGrafter"/>
</dbReference>
<evidence type="ECO:0000256" key="8">
    <source>
        <dbReference type="ARBA" id="ARBA00061500"/>
    </source>
</evidence>
<protein>
    <recommendedName>
        <fullName evidence="9">Anthranilate phosphoribosyltransferase</fullName>
        <ecNumber evidence="2">2.4.2.18</ecNumber>
    </recommendedName>
</protein>
<dbReference type="Pfam" id="PF00591">
    <property type="entry name" value="Glycos_transf_3"/>
    <property type="match status" value="1"/>
</dbReference>
<keyword evidence="4 11" id="KW-0328">Glycosyltransferase</keyword>
<dbReference type="InterPro" id="IPR000312">
    <property type="entry name" value="Glycosyl_Trfase_fam3"/>
</dbReference>
<dbReference type="OrthoDB" id="427800at2759"/>
<gene>
    <name evidence="11" type="ORF">DM01DRAFT_1318271</name>
</gene>
<organism evidence="11 12">
    <name type="scientific">Hesseltinella vesiculosa</name>
    <dbReference type="NCBI Taxonomy" id="101127"/>
    <lineage>
        <taxon>Eukaryota</taxon>
        <taxon>Fungi</taxon>
        <taxon>Fungi incertae sedis</taxon>
        <taxon>Mucoromycota</taxon>
        <taxon>Mucoromycotina</taxon>
        <taxon>Mucoromycetes</taxon>
        <taxon>Mucorales</taxon>
        <taxon>Cunninghamellaceae</taxon>
        <taxon>Hesseltinella</taxon>
    </lineage>
</organism>
<sequence length="322" mass="34191">MRGDVPHSQVAAFLVGLRLQEKDADPAIVAACARALQSHARLIPYDNHRHIQDDIVDIVGTGGDGHNTYNVSTTSALVAAGAGAKVAKHGNRAASSKSGSADLMEANGCAISLVKPEQVASIIHKTNFCFLFSQTYHPAMKNVASLRKEIGIPTVFNLLGPMSNPAKPKRVVVGVHSPQIGALMANALKLTGVQSALVVCGQEKLDEISPAGETNYWRVHEDGQVTTGVLHPTRDFGLKTHSLDQVKGGDCHENAEILDQLLNNKLPLDNPILDFVLLNSSALLVVSGLASDFKQGVQLARESIASGKAKAVLESFRQAIHA</sequence>
<comment type="caution">
    <text evidence="11">The sequence shown here is derived from an EMBL/GenBank/DDBJ whole genome shotgun (WGS) entry which is preliminary data.</text>
</comment>
<dbReference type="GO" id="GO:0000162">
    <property type="term" value="P:L-tryptophan biosynthetic process"/>
    <property type="evidence" value="ECO:0007669"/>
    <property type="project" value="UniProtKB-KW"/>
</dbReference>
<evidence type="ECO:0000313" key="11">
    <source>
        <dbReference type="EMBL" id="ORX58815.1"/>
    </source>
</evidence>
<evidence type="ECO:0000256" key="6">
    <source>
        <dbReference type="ARBA" id="ARBA00022822"/>
    </source>
</evidence>
<dbReference type="SUPFAM" id="SSF52418">
    <property type="entry name" value="Nucleoside phosphorylase/phosphoribosyltransferase catalytic domain"/>
    <property type="match status" value="1"/>
</dbReference>
<dbReference type="EC" id="2.4.2.18" evidence="2"/>
<dbReference type="Gene3D" id="3.40.1030.10">
    <property type="entry name" value="Nucleoside phosphorylase/phosphoribosyltransferase catalytic domain"/>
    <property type="match status" value="1"/>
</dbReference>
<reference evidence="11 12" key="1">
    <citation type="submission" date="2016-07" db="EMBL/GenBank/DDBJ databases">
        <title>Pervasive Adenine N6-methylation of Active Genes in Fungi.</title>
        <authorList>
            <consortium name="DOE Joint Genome Institute"/>
            <person name="Mondo S.J."/>
            <person name="Dannebaum R.O."/>
            <person name="Kuo R.C."/>
            <person name="Labutti K."/>
            <person name="Haridas S."/>
            <person name="Kuo A."/>
            <person name="Salamov A."/>
            <person name="Ahrendt S.R."/>
            <person name="Lipzen A."/>
            <person name="Sullivan W."/>
            <person name="Andreopoulos W.B."/>
            <person name="Clum A."/>
            <person name="Lindquist E."/>
            <person name="Daum C."/>
            <person name="Ramamoorthy G.K."/>
            <person name="Gryganskyi A."/>
            <person name="Culley D."/>
            <person name="Magnuson J.K."/>
            <person name="James T.Y."/>
            <person name="O'Malley M.A."/>
            <person name="Stajich J.E."/>
            <person name="Spatafora J.W."/>
            <person name="Visel A."/>
            <person name="Grigoriev I.V."/>
        </authorList>
    </citation>
    <scope>NUCLEOTIDE SEQUENCE [LARGE SCALE GENOMIC DNA]</scope>
    <source>
        <strain evidence="11 12">NRRL 3301</strain>
    </source>
</reference>
<dbReference type="PANTHER" id="PTHR43285:SF2">
    <property type="entry name" value="ANTHRANILATE PHOSPHORIBOSYLTRANSFERASE"/>
    <property type="match status" value="1"/>
</dbReference>
<dbReference type="EMBL" id="MCGT01000006">
    <property type="protein sequence ID" value="ORX58815.1"/>
    <property type="molecule type" value="Genomic_DNA"/>
</dbReference>
<keyword evidence="3" id="KW-0028">Amino-acid biosynthesis</keyword>
<feature type="domain" description="Glycosyl transferase family 3" evidence="10">
    <location>
        <begin position="53"/>
        <end position="309"/>
    </location>
</feature>
<dbReference type="Proteomes" id="UP000242146">
    <property type="component" value="Unassembled WGS sequence"/>
</dbReference>
<keyword evidence="12" id="KW-1185">Reference proteome</keyword>
<evidence type="ECO:0000313" key="12">
    <source>
        <dbReference type="Proteomes" id="UP000242146"/>
    </source>
</evidence>
<accession>A0A1X2GPT9</accession>